<proteinExistence type="predicted"/>
<evidence type="ECO:0000313" key="1">
    <source>
        <dbReference type="EMBL" id="SHJ20820.1"/>
    </source>
</evidence>
<dbReference type="EMBL" id="FQYI01000012">
    <property type="protein sequence ID" value="SHJ20820.1"/>
    <property type="molecule type" value="Genomic_DNA"/>
</dbReference>
<dbReference type="STRING" id="1118202.SAMN05443429_11242"/>
<dbReference type="AlphaFoldDB" id="A0A1M6HF19"/>
<sequence length="78" mass="8976">MKIRFTCNGEIIDAADYGDIVTQMRINAPHAMAADNHEYMIGYAQRAVALTNEDIRATNEQEFIRDLVRLRHIEIVNQ</sequence>
<dbReference type="OrthoDB" id="1454680at2"/>
<name>A0A1M6HF19_9FLAO</name>
<dbReference type="Proteomes" id="UP000184335">
    <property type="component" value="Unassembled WGS sequence"/>
</dbReference>
<reference evidence="1 2" key="1">
    <citation type="submission" date="2016-11" db="EMBL/GenBank/DDBJ databases">
        <authorList>
            <person name="Jaros S."/>
            <person name="Januszkiewicz K."/>
            <person name="Wedrychowicz H."/>
        </authorList>
    </citation>
    <scope>NUCLEOTIDE SEQUENCE [LARGE SCALE GENOMIC DNA]</scope>
    <source>
        <strain evidence="1 2">DSM 25479</strain>
    </source>
</reference>
<keyword evidence="2" id="KW-1185">Reference proteome</keyword>
<protein>
    <submittedName>
        <fullName evidence="1">Uncharacterized protein</fullName>
    </submittedName>
</protein>
<gene>
    <name evidence="1" type="ORF">SAMN05443429_11242</name>
</gene>
<accession>A0A1M6HF19</accession>
<evidence type="ECO:0000313" key="2">
    <source>
        <dbReference type="Proteomes" id="UP000184335"/>
    </source>
</evidence>
<organism evidence="1 2">
    <name type="scientific">Cruoricaptor ignavus</name>
    <dbReference type="NCBI Taxonomy" id="1118202"/>
    <lineage>
        <taxon>Bacteria</taxon>
        <taxon>Pseudomonadati</taxon>
        <taxon>Bacteroidota</taxon>
        <taxon>Flavobacteriia</taxon>
        <taxon>Flavobacteriales</taxon>
        <taxon>Weeksellaceae</taxon>
        <taxon>Cruoricaptor</taxon>
    </lineage>
</organism>
<dbReference type="RefSeq" id="WP_073180873.1">
    <property type="nucleotide sequence ID" value="NZ_FQYI01000012.1"/>
</dbReference>